<dbReference type="STRING" id="566551.HMPREF0201_02438"/>
<dbReference type="Proteomes" id="UP000014585">
    <property type="component" value="Unassembled WGS sequence"/>
</dbReference>
<proteinExistence type="predicted"/>
<gene>
    <name evidence="1" type="ORF">HMPREF0201_02438</name>
</gene>
<protein>
    <submittedName>
        <fullName evidence="1">Uncharacterized protein</fullName>
    </submittedName>
</protein>
<comment type="caution">
    <text evidence="1">The sequence shown here is derived from an EMBL/GenBank/DDBJ whole genome shotgun (WGS) entry which is preliminary data.</text>
</comment>
<reference evidence="1 2" key="1">
    <citation type="submission" date="2013-04" db="EMBL/GenBank/DDBJ databases">
        <authorList>
            <person name="Weinstock G."/>
            <person name="Sodergren E."/>
            <person name="Lobos E.A."/>
            <person name="Fulton L."/>
            <person name="Fulton R."/>
            <person name="Courtney L."/>
            <person name="Fronick C."/>
            <person name="O'Laughlin M."/>
            <person name="Godfrey J."/>
            <person name="Wilson R.M."/>
            <person name="Miner T."/>
            <person name="Farmer C."/>
            <person name="Delehaunty K."/>
            <person name="Cordes M."/>
            <person name="Minx P."/>
            <person name="Tomlinson C."/>
            <person name="Chen J."/>
            <person name="Wollam A."/>
            <person name="Pepin K.H."/>
            <person name="Palsikar V.B."/>
            <person name="Zhang X."/>
            <person name="Suruliraj S."/>
            <person name="Perna N.T."/>
            <person name="Plunkett G."/>
            <person name="Warren W."/>
            <person name="Mitreva M."/>
            <person name="Mardis E.R."/>
            <person name="Wilson R.K."/>
        </authorList>
    </citation>
    <scope>NUCLEOTIDE SEQUENCE [LARGE SCALE GENOMIC DNA]</scope>
    <source>
        <strain evidence="1 2">DSM 4568</strain>
    </source>
</reference>
<sequence>MAAIEKPPGLFKFHTCRQFKNAVEYISLKTKTAPVYPGSG</sequence>
<name>S3J9A7_9ENTR</name>
<organism evidence="1 2">
    <name type="scientific">Cedecea davisae DSM 4568</name>
    <dbReference type="NCBI Taxonomy" id="566551"/>
    <lineage>
        <taxon>Bacteria</taxon>
        <taxon>Pseudomonadati</taxon>
        <taxon>Pseudomonadota</taxon>
        <taxon>Gammaproteobacteria</taxon>
        <taxon>Enterobacterales</taxon>
        <taxon>Enterobacteriaceae</taxon>
        <taxon>Cedecea</taxon>
    </lineage>
</organism>
<dbReference type="AlphaFoldDB" id="S3J9A7"/>
<dbReference type="EMBL" id="ATDT01000021">
    <property type="protein sequence ID" value="EPF16692.1"/>
    <property type="molecule type" value="Genomic_DNA"/>
</dbReference>
<evidence type="ECO:0000313" key="2">
    <source>
        <dbReference type="Proteomes" id="UP000014585"/>
    </source>
</evidence>
<dbReference type="HOGENOM" id="CLU_3286845_0_0_6"/>
<accession>S3J9A7</accession>
<evidence type="ECO:0000313" key="1">
    <source>
        <dbReference type="EMBL" id="EPF16692.1"/>
    </source>
</evidence>